<comment type="caution">
    <text evidence="6">The sequence shown here is derived from an EMBL/GenBank/DDBJ whole genome shotgun (WGS) entry which is preliminary data.</text>
</comment>
<keyword evidence="2 6" id="KW-0808">Transferase</keyword>
<feature type="domain" description="Methyltransferase type 11" evidence="5">
    <location>
        <begin position="24"/>
        <end position="117"/>
    </location>
</feature>
<evidence type="ECO:0000313" key="7">
    <source>
        <dbReference type="Proteomes" id="UP001595696"/>
    </source>
</evidence>
<protein>
    <submittedName>
        <fullName evidence="6">Class I SAM-dependent methyltransferase</fullName>
        <ecNumber evidence="6">2.1.1.-</ecNumber>
    </submittedName>
</protein>
<feature type="region of interest" description="Disordered" evidence="4">
    <location>
        <begin position="134"/>
        <end position="156"/>
    </location>
</feature>
<dbReference type="EMBL" id="JBHSAX010000003">
    <property type="protein sequence ID" value="MFC3960966.1"/>
    <property type="molecule type" value="Genomic_DNA"/>
</dbReference>
<dbReference type="InterPro" id="IPR013216">
    <property type="entry name" value="Methyltransf_11"/>
</dbReference>
<feature type="compositionally biased region" description="Polar residues" evidence="4">
    <location>
        <begin position="135"/>
        <end position="146"/>
    </location>
</feature>
<dbReference type="GO" id="GO:0008168">
    <property type="term" value="F:methyltransferase activity"/>
    <property type="evidence" value="ECO:0007669"/>
    <property type="project" value="UniProtKB-KW"/>
</dbReference>
<dbReference type="CDD" id="cd02440">
    <property type="entry name" value="AdoMet_MTases"/>
    <property type="match status" value="1"/>
</dbReference>
<keyword evidence="1 6" id="KW-0489">Methyltransferase</keyword>
<evidence type="ECO:0000256" key="4">
    <source>
        <dbReference type="SAM" id="MobiDB-lite"/>
    </source>
</evidence>
<evidence type="ECO:0000256" key="1">
    <source>
        <dbReference type="ARBA" id="ARBA00022603"/>
    </source>
</evidence>
<dbReference type="RefSeq" id="WP_378610731.1">
    <property type="nucleotide sequence ID" value="NZ_JBHSAX010000003.1"/>
</dbReference>
<keyword evidence="7" id="KW-1185">Reference proteome</keyword>
<gene>
    <name evidence="6" type="ORF">ACFO0B_03075</name>
</gene>
<evidence type="ECO:0000259" key="5">
    <source>
        <dbReference type="Pfam" id="PF08241"/>
    </source>
</evidence>
<proteinExistence type="predicted"/>
<reference evidence="7" key="1">
    <citation type="journal article" date="2019" name="Int. J. Syst. Evol. Microbiol.">
        <title>The Global Catalogue of Microorganisms (GCM) 10K type strain sequencing project: providing services to taxonomists for standard genome sequencing and annotation.</title>
        <authorList>
            <consortium name="The Broad Institute Genomics Platform"/>
            <consortium name="The Broad Institute Genome Sequencing Center for Infectious Disease"/>
            <person name="Wu L."/>
            <person name="Ma J."/>
        </authorList>
    </citation>
    <scope>NUCLEOTIDE SEQUENCE [LARGE SCALE GENOMIC DNA]</scope>
    <source>
        <strain evidence="7">CGMCC 4.7330</strain>
    </source>
</reference>
<evidence type="ECO:0000313" key="6">
    <source>
        <dbReference type="EMBL" id="MFC3960966.1"/>
    </source>
</evidence>
<evidence type="ECO:0000256" key="2">
    <source>
        <dbReference type="ARBA" id="ARBA00022679"/>
    </source>
</evidence>
<dbReference type="GO" id="GO:0032259">
    <property type="term" value="P:methylation"/>
    <property type="evidence" value="ECO:0007669"/>
    <property type="project" value="UniProtKB-KW"/>
</dbReference>
<dbReference type="PANTHER" id="PTHR43464:SF19">
    <property type="entry name" value="UBIQUINONE BIOSYNTHESIS O-METHYLTRANSFERASE, MITOCHONDRIAL"/>
    <property type="match status" value="1"/>
</dbReference>
<accession>A0ABV8DMU4</accession>
<dbReference type="PANTHER" id="PTHR43464">
    <property type="entry name" value="METHYLTRANSFERASE"/>
    <property type="match status" value="1"/>
</dbReference>
<dbReference type="InterPro" id="IPR029063">
    <property type="entry name" value="SAM-dependent_MTases_sf"/>
</dbReference>
<evidence type="ECO:0000256" key="3">
    <source>
        <dbReference type="ARBA" id="ARBA00022691"/>
    </source>
</evidence>
<dbReference type="Pfam" id="PF08241">
    <property type="entry name" value="Methyltransf_11"/>
    <property type="match status" value="1"/>
</dbReference>
<name>A0ABV8DMU4_9NOCA</name>
<organism evidence="6 7">
    <name type="scientific">Nocardia jiangsuensis</name>
    <dbReference type="NCBI Taxonomy" id="1691563"/>
    <lineage>
        <taxon>Bacteria</taxon>
        <taxon>Bacillati</taxon>
        <taxon>Actinomycetota</taxon>
        <taxon>Actinomycetes</taxon>
        <taxon>Mycobacteriales</taxon>
        <taxon>Nocardiaceae</taxon>
        <taxon>Nocardia</taxon>
    </lineage>
</organism>
<sequence length="156" mass="16576">MHNAHYNLPALLDLAGKVGGRRILDAGCGAGSLSAALRARGARVTGVDASPRMLDLARQRLGTEAELYVADLAEPLPFADDEFDDVVASLVLHYLRDWGSVLSEIRRVLAPGGRLLISVEHPFANFFGQHLAGHDTTTSTPATASRNGPWAGRPPG</sequence>
<dbReference type="SUPFAM" id="SSF53335">
    <property type="entry name" value="S-adenosyl-L-methionine-dependent methyltransferases"/>
    <property type="match status" value="1"/>
</dbReference>
<dbReference type="EC" id="2.1.1.-" evidence="6"/>
<dbReference type="Gene3D" id="3.40.50.150">
    <property type="entry name" value="Vaccinia Virus protein VP39"/>
    <property type="match status" value="1"/>
</dbReference>
<dbReference type="Proteomes" id="UP001595696">
    <property type="component" value="Unassembled WGS sequence"/>
</dbReference>
<keyword evidence="3" id="KW-0949">S-adenosyl-L-methionine</keyword>